<dbReference type="PROSITE" id="PS50894">
    <property type="entry name" value="HPT"/>
    <property type="match status" value="1"/>
</dbReference>
<dbReference type="Gene3D" id="1.20.120.160">
    <property type="entry name" value="HPT domain"/>
    <property type="match status" value="1"/>
</dbReference>
<feature type="modified residue" description="Phosphohistidine" evidence="7">
    <location>
        <position position="51"/>
    </location>
</feature>
<evidence type="ECO:0000256" key="3">
    <source>
        <dbReference type="ARBA" id="ARBA00022553"/>
    </source>
</evidence>
<evidence type="ECO:0000256" key="2">
    <source>
        <dbReference type="ARBA" id="ARBA00012438"/>
    </source>
</evidence>
<dbReference type="PROSITE" id="PS50110">
    <property type="entry name" value="RESPONSE_REGULATORY"/>
    <property type="match status" value="1"/>
</dbReference>
<dbReference type="Proteomes" id="UP001058290">
    <property type="component" value="Chromosome"/>
</dbReference>
<dbReference type="RefSeq" id="WP_260719266.1">
    <property type="nucleotide sequence ID" value="NZ_CP104377.1"/>
</dbReference>
<keyword evidence="14" id="KW-1185">Reference proteome</keyword>
<dbReference type="SMART" id="SM00260">
    <property type="entry name" value="CheW"/>
    <property type="match status" value="1"/>
</dbReference>
<dbReference type="Gene3D" id="2.30.30.40">
    <property type="entry name" value="SH3 Domains"/>
    <property type="match status" value="1"/>
</dbReference>
<dbReference type="InterPro" id="IPR008207">
    <property type="entry name" value="Sig_transdc_His_kin_Hpt_dom"/>
</dbReference>
<dbReference type="Pfam" id="PF02518">
    <property type="entry name" value="HATPase_c"/>
    <property type="match status" value="1"/>
</dbReference>
<dbReference type="SUPFAM" id="SSF52172">
    <property type="entry name" value="CheY-like"/>
    <property type="match status" value="1"/>
</dbReference>
<protein>
    <recommendedName>
        <fullName evidence="2">histidine kinase</fullName>
        <ecNumber evidence="2">2.7.13.3</ecNumber>
    </recommendedName>
</protein>
<dbReference type="SUPFAM" id="SSF47226">
    <property type="entry name" value="Histidine-containing phosphotransfer domain, HPT domain"/>
    <property type="match status" value="1"/>
</dbReference>
<dbReference type="SUPFAM" id="SSF50341">
    <property type="entry name" value="CheW-like"/>
    <property type="match status" value="1"/>
</dbReference>
<keyword evidence="3 8" id="KW-0597">Phosphoprotein</keyword>
<dbReference type="InterPro" id="IPR036061">
    <property type="entry name" value="CheW-like_dom_sf"/>
</dbReference>
<name>A0ABY6A1H4_9BURK</name>
<reference evidence="13" key="1">
    <citation type="submission" date="2022-09" db="EMBL/GenBank/DDBJ databases">
        <title>Bacterial diversity in gut of crayfish and pufferfish.</title>
        <authorList>
            <person name="Huang Y."/>
        </authorList>
    </citation>
    <scope>NUCLEOTIDE SEQUENCE</scope>
    <source>
        <strain evidence="13">PR12</strain>
    </source>
</reference>
<evidence type="ECO:0000256" key="6">
    <source>
        <dbReference type="ARBA" id="ARBA00023012"/>
    </source>
</evidence>
<evidence type="ECO:0000256" key="5">
    <source>
        <dbReference type="ARBA" id="ARBA00022777"/>
    </source>
</evidence>
<accession>A0ABY6A1H4</accession>
<evidence type="ECO:0000259" key="11">
    <source>
        <dbReference type="PROSITE" id="PS50851"/>
    </source>
</evidence>
<proteinExistence type="predicted"/>
<dbReference type="CDD" id="cd00088">
    <property type="entry name" value="HPT"/>
    <property type="match status" value="1"/>
</dbReference>
<evidence type="ECO:0000256" key="8">
    <source>
        <dbReference type="PROSITE-ProRule" id="PRU00169"/>
    </source>
</evidence>
<evidence type="ECO:0000259" key="12">
    <source>
        <dbReference type="PROSITE" id="PS50894"/>
    </source>
</evidence>
<evidence type="ECO:0000256" key="4">
    <source>
        <dbReference type="ARBA" id="ARBA00022679"/>
    </source>
</evidence>
<feature type="domain" description="Response regulatory" evidence="10">
    <location>
        <begin position="618"/>
        <end position="734"/>
    </location>
</feature>
<evidence type="ECO:0000256" key="7">
    <source>
        <dbReference type="PROSITE-ProRule" id="PRU00110"/>
    </source>
</evidence>
<dbReference type="PROSITE" id="PS50109">
    <property type="entry name" value="HIS_KIN"/>
    <property type="match status" value="1"/>
</dbReference>
<evidence type="ECO:0000259" key="10">
    <source>
        <dbReference type="PROSITE" id="PS50110"/>
    </source>
</evidence>
<dbReference type="PROSITE" id="PS50851">
    <property type="entry name" value="CHEW"/>
    <property type="match status" value="1"/>
</dbReference>
<keyword evidence="4" id="KW-0808">Transferase</keyword>
<dbReference type="GO" id="GO:0016301">
    <property type="term" value="F:kinase activity"/>
    <property type="evidence" value="ECO:0007669"/>
    <property type="project" value="UniProtKB-KW"/>
</dbReference>
<evidence type="ECO:0000259" key="9">
    <source>
        <dbReference type="PROSITE" id="PS50109"/>
    </source>
</evidence>
<dbReference type="InterPro" id="IPR036641">
    <property type="entry name" value="HPT_dom_sf"/>
</dbReference>
<feature type="domain" description="CheW-like" evidence="11">
    <location>
        <begin position="461"/>
        <end position="595"/>
    </location>
</feature>
<organism evidence="13 14">
    <name type="scientific">Comamonas squillarum</name>
    <dbReference type="NCBI Taxonomy" id="2977320"/>
    <lineage>
        <taxon>Bacteria</taxon>
        <taxon>Pseudomonadati</taxon>
        <taxon>Pseudomonadota</taxon>
        <taxon>Betaproteobacteria</taxon>
        <taxon>Burkholderiales</taxon>
        <taxon>Comamonadaceae</taxon>
        <taxon>Comamonas</taxon>
    </lineage>
</organism>
<gene>
    <name evidence="13" type="ORF">N4T19_01530</name>
</gene>
<dbReference type="EMBL" id="CP104377">
    <property type="protein sequence ID" value="UXC18845.1"/>
    <property type="molecule type" value="Genomic_DNA"/>
</dbReference>
<dbReference type="InterPro" id="IPR004358">
    <property type="entry name" value="Sig_transdc_His_kin-like_C"/>
</dbReference>
<keyword evidence="6" id="KW-0902">Two-component regulatory system</keyword>
<dbReference type="InterPro" id="IPR036890">
    <property type="entry name" value="HATPase_C_sf"/>
</dbReference>
<dbReference type="PANTHER" id="PTHR43395">
    <property type="entry name" value="SENSOR HISTIDINE KINASE CHEA"/>
    <property type="match status" value="1"/>
</dbReference>
<dbReference type="PANTHER" id="PTHR43395:SF1">
    <property type="entry name" value="CHEMOTAXIS PROTEIN CHEA"/>
    <property type="match status" value="1"/>
</dbReference>
<dbReference type="EC" id="2.7.13.3" evidence="2"/>
<dbReference type="SMART" id="SM00448">
    <property type="entry name" value="REC"/>
    <property type="match status" value="1"/>
</dbReference>
<dbReference type="SUPFAM" id="SSF55874">
    <property type="entry name" value="ATPase domain of HSP90 chaperone/DNA topoisomerase II/histidine kinase"/>
    <property type="match status" value="1"/>
</dbReference>
<feature type="domain" description="Histidine kinase" evidence="9">
    <location>
        <begin position="259"/>
        <end position="459"/>
    </location>
</feature>
<comment type="catalytic activity">
    <reaction evidence="1">
        <text>ATP + protein L-histidine = ADP + protein N-phospho-L-histidine.</text>
        <dbReference type="EC" id="2.7.13.3"/>
    </reaction>
</comment>
<dbReference type="Pfam" id="PF01627">
    <property type="entry name" value="Hpt"/>
    <property type="match status" value="1"/>
</dbReference>
<feature type="modified residue" description="4-aspartylphosphate" evidence="8">
    <location>
        <position position="667"/>
    </location>
</feature>
<dbReference type="Gene3D" id="3.40.50.2300">
    <property type="match status" value="1"/>
</dbReference>
<dbReference type="InterPro" id="IPR011006">
    <property type="entry name" value="CheY-like_superfamily"/>
</dbReference>
<dbReference type="SMART" id="SM00073">
    <property type="entry name" value="HPT"/>
    <property type="match status" value="1"/>
</dbReference>
<dbReference type="PRINTS" id="PR00344">
    <property type="entry name" value="BCTRLSENSOR"/>
</dbReference>
<evidence type="ECO:0000313" key="14">
    <source>
        <dbReference type="Proteomes" id="UP001058290"/>
    </source>
</evidence>
<dbReference type="Pfam" id="PF00072">
    <property type="entry name" value="Response_reg"/>
    <property type="match status" value="1"/>
</dbReference>
<dbReference type="InterPro" id="IPR001789">
    <property type="entry name" value="Sig_transdc_resp-reg_receiver"/>
</dbReference>
<dbReference type="Gene3D" id="3.30.565.10">
    <property type="entry name" value="Histidine kinase-like ATPase, C-terminal domain"/>
    <property type="match status" value="1"/>
</dbReference>
<dbReference type="InterPro" id="IPR003594">
    <property type="entry name" value="HATPase_dom"/>
</dbReference>
<dbReference type="InterPro" id="IPR002545">
    <property type="entry name" value="CheW-lke_dom"/>
</dbReference>
<dbReference type="InterPro" id="IPR005467">
    <property type="entry name" value="His_kinase_dom"/>
</dbReference>
<dbReference type="Pfam" id="PF01584">
    <property type="entry name" value="CheW"/>
    <property type="match status" value="1"/>
</dbReference>
<feature type="domain" description="HPt" evidence="12">
    <location>
        <begin position="4"/>
        <end position="111"/>
    </location>
</feature>
<evidence type="ECO:0000313" key="13">
    <source>
        <dbReference type="EMBL" id="UXC18845.1"/>
    </source>
</evidence>
<keyword evidence="5 13" id="KW-0418">Kinase</keyword>
<sequence>MSLDAYKDSSMLELFRLEAQAQTQVMDSCLLVLEREPTDPAQLEACMRAAHSLKGAARIVGLDVAVTLAHVMEDLLVCAQSGKVRLSSTRIDALLRASEALRQLSEGISVQGLPALQAILAEDTQQDAPVPDAMPDFRPALPEEVSAIETNEPEPAGELHDRILRVSAERLDHLLDLAGRSLVAAQRTKSLGQELAQLKRLQDHIDRSLHGLRDALLGQELPPRAKALLSDVNHWTLEAKSQLQQHTAAFDSFGWAFEQRSQRMYDTVLASRMRPCADLMAGKARMVRELSRSLGKEVWLNLEGEEVQGDRDVLETLEAPLIQLLRNAVDHGIESPAQRLASGKPAQGNLVLRARHAAGLLVLELEDDGAGVDLARVRAAVIARKLATETMAQHMHEEELLAFLFLPGFSVSEKVSEISGRGVGLDVVQHTLRQLRGTVRVRQQQGRGTVFQLQLPLTLSMLRCLVVEIGGEAYALPLAQVEQTLRIPADAISMVEGQQHIWVRERAIGLVAAHQLLQLPHGKSDPLGLPVVLIPHHDRSLAIAVDRIVGEQNLAVVPIDSRLGLLRGVEAGALLDDGSPVLIVDMDDLLNSADKLLGAGQVERVARLSEGPSLRRKRVLVVDDSLTVRELERKLLIGRGYEVTVAVDGIDGWNILRAEKYDLLVTDIDMPRMDGIELVGLVRRDAQLQSMPVVVVSYKDREEDRRRGLDAGADYYLAKSSFHDETLLEAVHMLIGEAVE</sequence>
<dbReference type="InterPro" id="IPR051315">
    <property type="entry name" value="Bact_Chemotaxis_CheA"/>
</dbReference>
<dbReference type="SMART" id="SM00387">
    <property type="entry name" value="HATPase_c"/>
    <property type="match status" value="1"/>
</dbReference>
<evidence type="ECO:0000256" key="1">
    <source>
        <dbReference type="ARBA" id="ARBA00000085"/>
    </source>
</evidence>